<sequence>IARLQAQIRSQNAKRDFLHHVKQLGQSILAPIRRLPNEILHEIFASCVLDNTFTFTLAKDFGMSRQPAWVLSSICSKWRKIALLCKPLWSNICLDFEASPESSQNAFHALSRLLDQSYPHTLDVSITGFLNAHSHLWDCLALHANRWKHAEFEDV</sequence>
<feature type="non-terminal residue" evidence="1">
    <location>
        <position position="155"/>
    </location>
</feature>
<proteinExistence type="predicted"/>
<dbReference type="Proteomes" id="UP001163835">
    <property type="component" value="Unassembled WGS sequence"/>
</dbReference>
<reference evidence="1" key="1">
    <citation type="submission" date="2022-09" db="EMBL/GenBank/DDBJ databases">
        <title>A Global Phylogenomic Analysis of the Shiitake Genus Lentinula.</title>
        <authorList>
            <consortium name="DOE Joint Genome Institute"/>
            <person name="Sierra-Patev S."/>
            <person name="Min B."/>
            <person name="Naranjo-Ortiz M."/>
            <person name="Looney B."/>
            <person name="Konkel Z."/>
            <person name="Slot J.C."/>
            <person name="Sakamoto Y."/>
            <person name="Steenwyk J.L."/>
            <person name="Rokas A."/>
            <person name="Carro J."/>
            <person name="Camarero S."/>
            <person name="Ferreira P."/>
            <person name="Molpeceres G."/>
            <person name="Ruiz-Duenas F.J."/>
            <person name="Serrano A."/>
            <person name="Henrissat B."/>
            <person name="Drula E."/>
            <person name="Hughes K.W."/>
            <person name="Mata J.L."/>
            <person name="Ishikawa N.K."/>
            <person name="Vargas-Isla R."/>
            <person name="Ushijima S."/>
            <person name="Smith C.A."/>
            <person name="Ahrendt S."/>
            <person name="Andreopoulos W."/>
            <person name="He G."/>
            <person name="Labutti K."/>
            <person name="Lipzen A."/>
            <person name="Ng V."/>
            <person name="Riley R."/>
            <person name="Sandor L."/>
            <person name="Barry K."/>
            <person name="Martinez A.T."/>
            <person name="Xiao Y."/>
            <person name="Gibbons J.G."/>
            <person name="Terashima K."/>
            <person name="Grigoriev I.V."/>
            <person name="Hibbett D.S."/>
        </authorList>
    </citation>
    <scope>NUCLEOTIDE SEQUENCE</scope>
    <source>
        <strain evidence="1">TMI1499</strain>
    </source>
</reference>
<protein>
    <submittedName>
        <fullName evidence="1">Uncharacterized protein</fullName>
    </submittedName>
</protein>
<dbReference type="EMBL" id="MU795475">
    <property type="protein sequence ID" value="KAJ3806114.1"/>
    <property type="molecule type" value="Genomic_DNA"/>
</dbReference>
<evidence type="ECO:0000313" key="2">
    <source>
        <dbReference type="Proteomes" id="UP001163835"/>
    </source>
</evidence>
<keyword evidence="2" id="KW-1185">Reference proteome</keyword>
<gene>
    <name evidence="1" type="ORF">F5876DRAFT_14326</name>
</gene>
<comment type="caution">
    <text evidence="1">The sequence shown here is derived from an EMBL/GenBank/DDBJ whole genome shotgun (WGS) entry which is preliminary data.</text>
</comment>
<accession>A0ACC1TNH6</accession>
<evidence type="ECO:0000313" key="1">
    <source>
        <dbReference type="EMBL" id="KAJ3806114.1"/>
    </source>
</evidence>
<feature type="non-terminal residue" evidence="1">
    <location>
        <position position="1"/>
    </location>
</feature>
<organism evidence="1 2">
    <name type="scientific">Lentinula aff. lateritia</name>
    <dbReference type="NCBI Taxonomy" id="2804960"/>
    <lineage>
        <taxon>Eukaryota</taxon>
        <taxon>Fungi</taxon>
        <taxon>Dikarya</taxon>
        <taxon>Basidiomycota</taxon>
        <taxon>Agaricomycotina</taxon>
        <taxon>Agaricomycetes</taxon>
        <taxon>Agaricomycetidae</taxon>
        <taxon>Agaricales</taxon>
        <taxon>Marasmiineae</taxon>
        <taxon>Omphalotaceae</taxon>
        <taxon>Lentinula</taxon>
    </lineage>
</organism>
<name>A0ACC1TNH6_9AGAR</name>